<name>A0A4Y7RZU3_COPMI</name>
<feature type="domain" description="CxC2-like cysteine cluster KDZ transposase-associated" evidence="2">
    <location>
        <begin position="422"/>
        <end position="523"/>
    </location>
</feature>
<protein>
    <recommendedName>
        <fullName evidence="2">CxC2-like cysteine cluster KDZ transposase-associated domain-containing protein</fullName>
    </recommendedName>
</protein>
<evidence type="ECO:0000256" key="1">
    <source>
        <dbReference type="SAM" id="MobiDB-lite"/>
    </source>
</evidence>
<proteinExistence type="predicted"/>
<dbReference type="Pfam" id="PF18803">
    <property type="entry name" value="CxC2"/>
    <property type="match status" value="1"/>
</dbReference>
<organism evidence="3 4">
    <name type="scientific">Coprinellus micaceus</name>
    <name type="common">Glistening ink-cap mushroom</name>
    <name type="synonym">Coprinus micaceus</name>
    <dbReference type="NCBI Taxonomy" id="71717"/>
    <lineage>
        <taxon>Eukaryota</taxon>
        <taxon>Fungi</taxon>
        <taxon>Dikarya</taxon>
        <taxon>Basidiomycota</taxon>
        <taxon>Agaricomycotina</taxon>
        <taxon>Agaricomycetes</taxon>
        <taxon>Agaricomycetidae</taxon>
        <taxon>Agaricales</taxon>
        <taxon>Agaricineae</taxon>
        <taxon>Psathyrellaceae</taxon>
        <taxon>Coprinellus</taxon>
    </lineage>
</organism>
<evidence type="ECO:0000259" key="2">
    <source>
        <dbReference type="Pfam" id="PF18803"/>
    </source>
</evidence>
<dbReference type="OrthoDB" id="2804062at2759"/>
<evidence type="ECO:0000313" key="4">
    <source>
        <dbReference type="Proteomes" id="UP000298030"/>
    </source>
</evidence>
<evidence type="ECO:0000313" key="3">
    <source>
        <dbReference type="EMBL" id="TEB14546.1"/>
    </source>
</evidence>
<dbReference type="Proteomes" id="UP000298030">
    <property type="component" value="Unassembled WGS sequence"/>
</dbReference>
<feature type="region of interest" description="Disordered" evidence="1">
    <location>
        <begin position="1241"/>
        <end position="1287"/>
    </location>
</feature>
<feature type="compositionally biased region" description="Acidic residues" evidence="1">
    <location>
        <begin position="1263"/>
        <end position="1277"/>
    </location>
</feature>
<feature type="region of interest" description="Disordered" evidence="1">
    <location>
        <begin position="276"/>
        <end position="329"/>
    </location>
</feature>
<comment type="caution">
    <text evidence="3">The sequence shown here is derived from an EMBL/GenBank/DDBJ whole genome shotgun (WGS) entry which is preliminary data.</text>
</comment>
<accession>A0A4Y7RZU3</accession>
<keyword evidence="4" id="KW-1185">Reference proteome</keyword>
<sequence length="1287" mass="144517">MVLDTPRRLRIVNRGRPTPAASRNNASTAYIECELGNVSLQDPPSASTPSCHHVRSNQPPTINTDFNHLEDLTDVINEVQELLRLVRGLVCSVSDLHRDSHQLIQENEALIRSNDAIERTADTLMHYQETLLDTHEDLVDMVADIFEQVGRTQFMGPNTQAQGGIASHTATPAVPSVGVARAPIPTASTTAPRAPPSSSPLVPACVAQPPELDPGASRFYVIIRGRAPGIYSDFFWAHSLVRGLGFDQKSWKRLDFYAEAYNRWTNRSGMVEITGRTPVQNADSRTPTPGPLFDPKSAPSSGGQGDWGVTDSVDAQSQDTGEWEDEPLANKVEDKAKRRSVKTADKLKQWIPFRDQFLHELIRHEGPISDDATRKCGDCDTKGPLYRCRRLNHAVLGLCKDDALEPPVSCNKGSHFEKCGTHDLGLVYQLGHDGQAFCTKPSQPSKLLVFHTTGVCHIRVQYYDCAEAPDRVSQLLRSRLFPATLERTRTAFTFGLLDFFQELNFQAKTPAYDFYHTLLRLTDLLKLKLQPSQLNNLNTAIRLWRHLMSLKRAGRAHDPQGVSATKPGELMVKCPACPHPGKHLPNDWEVATTLAFLYTLYLAIDANFKLKGKDRGLDDVELAPGWGAFVEEAACQAFIGPYVTQPEIDSCESEHDAVVRVAVRRTPGYSVTGVGLVICSQHCLIRPNGAGDLQKGERYCNMDYIIFSAFMALSLLRVVVTYDIACQWSANLRSRAEKLPAALKPSPSTKIETAIPSWHINGHGKKCQETKHVGYLDGIGRLCGDEVEQTWWSTNILRTSIREMMPAAQHEMMSHQWAAFNIIKISGFRFWFAKNLAKAVTAEKMHSIVFAKLSLDYTDSTREAWVEMVLVWERDKTKPCPYEEITYSATFETVRTRLAAEEKARGKEGEIQEHKTSMLSFLTTGLELEEKQRLLRERIAALPKNANAKKDADITEKRTSLYRQILVWRKVQAAYMPNVAEYIGEQASEDGKNAENVEAESVKLWLPLVLRPEDRYPINRISGAEAKLREAEAYDAVSEICRIHRVITGVTTFKQYNLAGEGNTVNTKIRYIHACKALLILDPKGAWQEELRVLNPKEHIKGPGKEDGDSHGNYVPSWIWLVRTGAQNLSKAQMEENVDNNLRVKWCRARARALRWREEVQLLQEEMRRTVTHLFWKATWWDSQSEADVSISDDIQAGLKAYASKQAWYCRSLATSSLITWKPVLTGLNLSTKWTDEWKVSYPPPKGSGKGGSGGKGKQKQVDDDDSDDDSYSDDEYSFQLDLPFNN</sequence>
<reference evidence="3 4" key="1">
    <citation type="journal article" date="2019" name="Nat. Ecol. Evol.">
        <title>Megaphylogeny resolves global patterns of mushroom evolution.</title>
        <authorList>
            <person name="Varga T."/>
            <person name="Krizsan K."/>
            <person name="Foldi C."/>
            <person name="Dima B."/>
            <person name="Sanchez-Garcia M."/>
            <person name="Sanchez-Ramirez S."/>
            <person name="Szollosi G.J."/>
            <person name="Szarkandi J.G."/>
            <person name="Papp V."/>
            <person name="Albert L."/>
            <person name="Andreopoulos W."/>
            <person name="Angelini C."/>
            <person name="Antonin V."/>
            <person name="Barry K.W."/>
            <person name="Bougher N.L."/>
            <person name="Buchanan P."/>
            <person name="Buyck B."/>
            <person name="Bense V."/>
            <person name="Catcheside P."/>
            <person name="Chovatia M."/>
            <person name="Cooper J."/>
            <person name="Damon W."/>
            <person name="Desjardin D."/>
            <person name="Finy P."/>
            <person name="Geml J."/>
            <person name="Haridas S."/>
            <person name="Hughes K."/>
            <person name="Justo A."/>
            <person name="Karasinski D."/>
            <person name="Kautmanova I."/>
            <person name="Kiss B."/>
            <person name="Kocsube S."/>
            <person name="Kotiranta H."/>
            <person name="LaButti K.M."/>
            <person name="Lechner B.E."/>
            <person name="Liimatainen K."/>
            <person name="Lipzen A."/>
            <person name="Lukacs Z."/>
            <person name="Mihaltcheva S."/>
            <person name="Morgado L.N."/>
            <person name="Niskanen T."/>
            <person name="Noordeloos M.E."/>
            <person name="Ohm R.A."/>
            <person name="Ortiz-Santana B."/>
            <person name="Ovrebo C."/>
            <person name="Racz N."/>
            <person name="Riley R."/>
            <person name="Savchenko A."/>
            <person name="Shiryaev A."/>
            <person name="Soop K."/>
            <person name="Spirin V."/>
            <person name="Szebenyi C."/>
            <person name="Tomsovsky M."/>
            <person name="Tulloss R.E."/>
            <person name="Uehling J."/>
            <person name="Grigoriev I.V."/>
            <person name="Vagvolgyi C."/>
            <person name="Papp T."/>
            <person name="Martin F.M."/>
            <person name="Miettinen O."/>
            <person name="Hibbett D.S."/>
            <person name="Nagy L.G."/>
        </authorList>
    </citation>
    <scope>NUCLEOTIDE SEQUENCE [LARGE SCALE GENOMIC DNA]</scope>
    <source>
        <strain evidence="3 4">FP101781</strain>
    </source>
</reference>
<dbReference type="STRING" id="71717.A0A4Y7RZU3"/>
<dbReference type="InterPro" id="IPR040521">
    <property type="entry name" value="KDZ"/>
</dbReference>
<gene>
    <name evidence="3" type="ORF">FA13DRAFT_1805426</name>
</gene>
<dbReference type="Pfam" id="PF18758">
    <property type="entry name" value="KDZ"/>
    <property type="match status" value="1"/>
</dbReference>
<dbReference type="EMBL" id="QPFP01000386">
    <property type="protein sequence ID" value="TEB14546.1"/>
    <property type="molecule type" value="Genomic_DNA"/>
</dbReference>
<feature type="compositionally biased region" description="Polar residues" evidence="1">
    <location>
        <begin position="277"/>
        <end position="287"/>
    </location>
</feature>
<dbReference type="InterPro" id="IPR041457">
    <property type="entry name" value="CxC2_KDZ-assoc"/>
</dbReference>